<comment type="caution">
    <text evidence="13">The sequence shown here is derived from an EMBL/GenBank/DDBJ whole genome shotgun (WGS) entry which is preliminary data.</text>
</comment>
<evidence type="ECO:0000256" key="7">
    <source>
        <dbReference type="ARBA" id="ARBA00022989"/>
    </source>
</evidence>
<evidence type="ECO:0000256" key="6">
    <source>
        <dbReference type="ARBA" id="ARBA00022833"/>
    </source>
</evidence>
<keyword evidence="8 10" id="KW-0482">Metalloprotease</keyword>
<keyword evidence="4" id="KW-0479">Metal-binding</keyword>
<dbReference type="Gene3D" id="3.30.2010.10">
    <property type="entry name" value="Metalloproteases ('zincins'), catalytic domain"/>
    <property type="match status" value="1"/>
</dbReference>
<evidence type="ECO:0000256" key="2">
    <source>
        <dbReference type="ARBA" id="ARBA00022670"/>
    </source>
</evidence>
<evidence type="ECO:0000313" key="13">
    <source>
        <dbReference type="EMBL" id="GIE00484.1"/>
    </source>
</evidence>
<evidence type="ECO:0000256" key="11">
    <source>
        <dbReference type="SAM" id="Phobius"/>
    </source>
</evidence>
<keyword evidence="9 11" id="KW-0472">Membrane</keyword>
<evidence type="ECO:0000256" key="10">
    <source>
        <dbReference type="RuleBase" id="RU003983"/>
    </source>
</evidence>
<evidence type="ECO:0000313" key="14">
    <source>
        <dbReference type="Proteomes" id="UP000637628"/>
    </source>
</evidence>
<keyword evidence="7 11" id="KW-1133">Transmembrane helix</keyword>
<keyword evidence="6 10" id="KW-0862">Zinc</keyword>
<evidence type="ECO:0000256" key="3">
    <source>
        <dbReference type="ARBA" id="ARBA00022692"/>
    </source>
</evidence>
<feature type="transmembrane region" description="Helical" evidence="11">
    <location>
        <begin position="187"/>
        <end position="208"/>
    </location>
</feature>
<dbReference type="CDD" id="cd07328">
    <property type="entry name" value="M48_Ste24p_like"/>
    <property type="match status" value="1"/>
</dbReference>
<evidence type="ECO:0000256" key="1">
    <source>
        <dbReference type="ARBA" id="ARBA00022475"/>
    </source>
</evidence>
<dbReference type="Proteomes" id="UP000637628">
    <property type="component" value="Unassembled WGS sequence"/>
</dbReference>
<evidence type="ECO:0000256" key="9">
    <source>
        <dbReference type="ARBA" id="ARBA00023136"/>
    </source>
</evidence>
<reference evidence="13 14" key="1">
    <citation type="submission" date="2021-01" db="EMBL/GenBank/DDBJ databases">
        <title>Whole genome shotgun sequence of Actinoplanes durhamensis NBRC 14914.</title>
        <authorList>
            <person name="Komaki H."/>
            <person name="Tamura T."/>
        </authorList>
    </citation>
    <scope>NUCLEOTIDE SEQUENCE [LARGE SCALE GENOMIC DNA]</scope>
    <source>
        <strain evidence="13 14">NBRC 14914</strain>
    </source>
</reference>
<feature type="transmembrane region" description="Helical" evidence="11">
    <location>
        <begin position="260"/>
        <end position="284"/>
    </location>
</feature>
<protein>
    <recommendedName>
        <fullName evidence="12">Peptidase M48 domain-containing protein</fullName>
    </recommendedName>
</protein>
<dbReference type="PANTHER" id="PTHR43221:SF2">
    <property type="entry name" value="PROTEASE HTPX HOMOLOG"/>
    <property type="match status" value="1"/>
</dbReference>
<feature type="domain" description="Peptidase M48" evidence="12">
    <location>
        <begin position="145"/>
        <end position="381"/>
    </location>
</feature>
<evidence type="ECO:0000256" key="5">
    <source>
        <dbReference type="ARBA" id="ARBA00022801"/>
    </source>
</evidence>
<keyword evidence="1" id="KW-1003">Cell membrane</keyword>
<comment type="cofactor">
    <cofactor evidence="10">
        <name>Zn(2+)</name>
        <dbReference type="ChEBI" id="CHEBI:29105"/>
    </cofactor>
    <text evidence="10">Binds 1 zinc ion per subunit.</text>
</comment>
<evidence type="ECO:0000256" key="8">
    <source>
        <dbReference type="ARBA" id="ARBA00023049"/>
    </source>
</evidence>
<keyword evidence="3 11" id="KW-0812">Transmembrane</keyword>
<keyword evidence="5 10" id="KW-0378">Hydrolase</keyword>
<proteinExistence type="inferred from homology"/>
<dbReference type="EMBL" id="BOML01000017">
    <property type="protein sequence ID" value="GIE00484.1"/>
    <property type="molecule type" value="Genomic_DNA"/>
</dbReference>
<accession>A0ABQ3YSD0</accession>
<dbReference type="InterPro" id="IPR001915">
    <property type="entry name" value="Peptidase_M48"/>
</dbReference>
<dbReference type="Pfam" id="PF01435">
    <property type="entry name" value="Peptidase_M48"/>
    <property type="match status" value="1"/>
</dbReference>
<feature type="transmembrane region" description="Helical" evidence="11">
    <location>
        <begin position="78"/>
        <end position="101"/>
    </location>
</feature>
<feature type="transmembrane region" description="Helical" evidence="11">
    <location>
        <begin position="107"/>
        <end position="125"/>
    </location>
</feature>
<gene>
    <name evidence="13" type="ORF">Adu01nite_18340</name>
</gene>
<keyword evidence="14" id="KW-1185">Reference proteome</keyword>
<dbReference type="RefSeq" id="WP_203726126.1">
    <property type="nucleotide sequence ID" value="NZ_BAAATX010000065.1"/>
</dbReference>
<evidence type="ECO:0000256" key="4">
    <source>
        <dbReference type="ARBA" id="ARBA00022723"/>
    </source>
</evidence>
<name>A0ABQ3YSD0_9ACTN</name>
<dbReference type="InterPro" id="IPR050083">
    <property type="entry name" value="HtpX_protease"/>
</dbReference>
<comment type="similarity">
    <text evidence="10">Belongs to the peptidase M48 family.</text>
</comment>
<evidence type="ECO:0000259" key="12">
    <source>
        <dbReference type="Pfam" id="PF01435"/>
    </source>
</evidence>
<keyword evidence="2 10" id="KW-0645">Protease</keyword>
<sequence length="422" mass="46541">MPTIEGDRCPTCATALTRLPEAEPWCGACEWNLDHFAENPHDSWFWRRMSRSDHEAGFRSHRLLAETAAPVLSRNHRFLVALSSAVMMAMLALIAGGLVLIILGGPFFPIVLGLVLLFLAVLIRPRFTRLKRLLKNSYRVEITNAPAIHTLIDRIAAELDAPKPDVLLFDFAWNAGVTTVGPRPLRVLTIGVPLLLVLTPAQLVAVLGHELGHLKYADVRRGTLTSPARYTFGRLSRLVRPPRISAWELGLNPPATIALFLWQVIGGSISWLLFAAHVGVNVLGAQDDRTVELRADAAAARVAGSATALETMDVLAMLPTLTGYVQHYVPKGEAAATWRRMLRAVREREIETAPAWRQLSIRTHATLFASHPPAGRRHQWLAAQPPSDAAVLLDEEQAAALEKEIGPYAEALHRTMLRHVTE</sequence>
<dbReference type="PANTHER" id="PTHR43221">
    <property type="entry name" value="PROTEASE HTPX"/>
    <property type="match status" value="1"/>
</dbReference>
<organism evidence="13 14">
    <name type="scientific">Paractinoplanes durhamensis</name>
    <dbReference type="NCBI Taxonomy" id="113563"/>
    <lineage>
        <taxon>Bacteria</taxon>
        <taxon>Bacillati</taxon>
        <taxon>Actinomycetota</taxon>
        <taxon>Actinomycetes</taxon>
        <taxon>Micromonosporales</taxon>
        <taxon>Micromonosporaceae</taxon>
        <taxon>Paractinoplanes</taxon>
    </lineage>
</organism>